<comment type="cofactor">
    <cofactor evidence="1">
        <name>Fe(2+)</name>
        <dbReference type="ChEBI" id="CHEBI:29033"/>
    </cofactor>
</comment>
<keyword evidence="6" id="KW-0408">Iron</keyword>
<name>A0A843WLQ7_COLES</name>
<dbReference type="EMBL" id="NMUH01004158">
    <property type="protein sequence ID" value="MQM08596.1"/>
    <property type="molecule type" value="Genomic_DNA"/>
</dbReference>
<dbReference type="Gene3D" id="2.60.120.10">
    <property type="entry name" value="Jelly Rolls"/>
    <property type="match status" value="1"/>
</dbReference>
<evidence type="ECO:0000256" key="7">
    <source>
        <dbReference type="ARBA" id="ARBA00024284"/>
    </source>
</evidence>
<dbReference type="Pfam" id="PF07847">
    <property type="entry name" value="PCO_ADO"/>
    <property type="match status" value="1"/>
</dbReference>
<keyword evidence="10" id="KW-1185">Reference proteome</keyword>
<dbReference type="InterPro" id="IPR011051">
    <property type="entry name" value="RmlC_Cupin_sf"/>
</dbReference>
<keyword evidence="4" id="KW-0479">Metal-binding</keyword>
<dbReference type="GO" id="GO:0046872">
    <property type="term" value="F:metal ion binding"/>
    <property type="evidence" value="ECO:0007669"/>
    <property type="project" value="UniProtKB-KW"/>
</dbReference>
<evidence type="ECO:0000313" key="10">
    <source>
        <dbReference type="Proteomes" id="UP000652761"/>
    </source>
</evidence>
<sequence>MEGASLMKVEGGFSERAGSPSSGKGKKRQRKPRPALVQKLYDTCREVFSRGEAGGVPSPADVERLCCLLDKIKGKDVNVTESMPYFEKARNNGRPPVTYIRLHECDNFSICIFCLPQSSVIPLHNHPGMTVFSKLLFGTLHVKSYDWADGPDHVQANASDLRTSLSSSHTLHIRIYMLFAAAHPAASVRLAKVETNEIFRYPRNTSVLYPTSGGNMHCFTAFTSCAVLDVLGPPYSKDDTRPCTYYNDYPCSSFSGMTLRILIYTRVGLIFLASYYSHLRLWTVMTPNIFILPPTKRKKKCRHGLGKLTACSA</sequence>
<evidence type="ECO:0000256" key="4">
    <source>
        <dbReference type="ARBA" id="ARBA00022723"/>
    </source>
</evidence>
<comment type="caution">
    <text evidence="9">The sequence shown here is derived from an EMBL/GenBank/DDBJ whole genome shotgun (WGS) entry which is preliminary data.</text>
</comment>
<evidence type="ECO:0000256" key="6">
    <source>
        <dbReference type="ARBA" id="ARBA00023004"/>
    </source>
</evidence>
<dbReference type="CDD" id="cd20289">
    <property type="entry name" value="cupin_ADO"/>
    <property type="match status" value="1"/>
</dbReference>
<dbReference type="InterPro" id="IPR012864">
    <property type="entry name" value="PCO/ADO"/>
</dbReference>
<organism evidence="9 10">
    <name type="scientific">Colocasia esculenta</name>
    <name type="common">Wild taro</name>
    <name type="synonym">Arum esculentum</name>
    <dbReference type="NCBI Taxonomy" id="4460"/>
    <lineage>
        <taxon>Eukaryota</taxon>
        <taxon>Viridiplantae</taxon>
        <taxon>Streptophyta</taxon>
        <taxon>Embryophyta</taxon>
        <taxon>Tracheophyta</taxon>
        <taxon>Spermatophyta</taxon>
        <taxon>Magnoliopsida</taxon>
        <taxon>Liliopsida</taxon>
        <taxon>Araceae</taxon>
        <taxon>Aroideae</taxon>
        <taxon>Colocasieae</taxon>
        <taxon>Colocasia</taxon>
    </lineage>
</organism>
<proteinExistence type="inferred from homology"/>
<comment type="catalytic activity">
    <reaction evidence="7">
        <text>L-cysteine + O2 = 3-sulfino-L-alanine + H(+)</text>
        <dbReference type="Rhea" id="RHEA:20441"/>
        <dbReference type="ChEBI" id="CHEBI:15378"/>
        <dbReference type="ChEBI" id="CHEBI:15379"/>
        <dbReference type="ChEBI" id="CHEBI:35235"/>
        <dbReference type="ChEBI" id="CHEBI:61085"/>
        <dbReference type="EC" id="1.13.11.20"/>
    </reaction>
    <physiologicalReaction direction="left-to-right" evidence="7">
        <dbReference type="Rhea" id="RHEA:20442"/>
    </physiologicalReaction>
</comment>
<dbReference type="EC" id="1.13.11.20" evidence="3"/>
<dbReference type="GO" id="GO:0070483">
    <property type="term" value="P:detection of hypoxia"/>
    <property type="evidence" value="ECO:0007669"/>
    <property type="project" value="UniProtKB-ARBA"/>
</dbReference>
<dbReference type="AlphaFoldDB" id="A0A843WLQ7"/>
<reference evidence="9" key="1">
    <citation type="submission" date="2017-07" db="EMBL/GenBank/DDBJ databases">
        <title>Taro Niue Genome Assembly and Annotation.</title>
        <authorList>
            <person name="Atibalentja N."/>
            <person name="Keating K."/>
            <person name="Fields C.J."/>
        </authorList>
    </citation>
    <scope>NUCLEOTIDE SEQUENCE</scope>
    <source>
        <strain evidence="9">Niue_2</strain>
        <tissue evidence="9">Leaf</tissue>
    </source>
</reference>
<evidence type="ECO:0000256" key="1">
    <source>
        <dbReference type="ARBA" id="ARBA00001954"/>
    </source>
</evidence>
<dbReference type="SUPFAM" id="SSF51182">
    <property type="entry name" value="RmlC-like cupins"/>
    <property type="match status" value="1"/>
</dbReference>
<evidence type="ECO:0000256" key="3">
    <source>
        <dbReference type="ARBA" id="ARBA00013133"/>
    </source>
</evidence>
<dbReference type="Proteomes" id="UP000652761">
    <property type="component" value="Unassembled WGS sequence"/>
</dbReference>
<dbReference type="PANTHER" id="PTHR22966">
    <property type="entry name" value="2-AMINOETHANETHIOL DIOXYGENASE"/>
    <property type="match status" value="1"/>
</dbReference>
<evidence type="ECO:0000256" key="8">
    <source>
        <dbReference type="SAM" id="MobiDB-lite"/>
    </source>
</evidence>
<evidence type="ECO:0000256" key="2">
    <source>
        <dbReference type="ARBA" id="ARBA00006622"/>
    </source>
</evidence>
<protein>
    <recommendedName>
        <fullName evidence="3">cysteine dioxygenase</fullName>
        <ecNumber evidence="3">1.13.11.20</ecNumber>
    </recommendedName>
</protein>
<gene>
    <name evidence="9" type="ORF">Taro_041456</name>
</gene>
<accession>A0A843WLQ7</accession>
<evidence type="ECO:0000256" key="5">
    <source>
        <dbReference type="ARBA" id="ARBA00023002"/>
    </source>
</evidence>
<keyword evidence="5" id="KW-0560">Oxidoreductase</keyword>
<dbReference type="PANTHER" id="PTHR22966:SF1">
    <property type="entry name" value="PLANT CYSTEINE OXIDASE 1"/>
    <property type="match status" value="1"/>
</dbReference>
<feature type="region of interest" description="Disordered" evidence="8">
    <location>
        <begin position="1"/>
        <end position="33"/>
    </location>
</feature>
<dbReference type="OrthoDB" id="271433at2759"/>
<dbReference type="GO" id="GO:0017172">
    <property type="term" value="F:cysteine dioxygenase activity"/>
    <property type="evidence" value="ECO:0007669"/>
    <property type="project" value="UniProtKB-EC"/>
</dbReference>
<feature type="compositionally biased region" description="Basic residues" evidence="8">
    <location>
        <begin position="24"/>
        <end position="33"/>
    </location>
</feature>
<dbReference type="InterPro" id="IPR014710">
    <property type="entry name" value="RmlC-like_jellyroll"/>
</dbReference>
<evidence type="ECO:0000313" key="9">
    <source>
        <dbReference type="EMBL" id="MQM08596.1"/>
    </source>
</evidence>
<comment type="similarity">
    <text evidence="2">Belongs to the cysteine dioxygenase family.</text>
</comment>